<dbReference type="Pfam" id="PF08205">
    <property type="entry name" value="C2-set_2"/>
    <property type="match status" value="1"/>
</dbReference>
<dbReference type="InterPro" id="IPR036179">
    <property type="entry name" value="Ig-like_dom_sf"/>
</dbReference>
<protein>
    <submittedName>
        <fullName evidence="8">Hemicentin-1-like</fullName>
    </submittedName>
</protein>
<dbReference type="GeneID" id="106476016"/>
<dbReference type="Pfam" id="PF13927">
    <property type="entry name" value="Ig_3"/>
    <property type="match status" value="1"/>
</dbReference>
<dbReference type="PROSITE" id="PS50835">
    <property type="entry name" value="IG_LIKE"/>
    <property type="match status" value="5"/>
</dbReference>
<dbReference type="CDD" id="cd00096">
    <property type="entry name" value="Ig"/>
    <property type="match status" value="1"/>
</dbReference>
<evidence type="ECO:0000256" key="1">
    <source>
        <dbReference type="ARBA" id="ARBA00004167"/>
    </source>
</evidence>
<dbReference type="InterPro" id="IPR007110">
    <property type="entry name" value="Ig-like_dom"/>
</dbReference>
<evidence type="ECO:0000313" key="7">
    <source>
        <dbReference type="Proteomes" id="UP000694941"/>
    </source>
</evidence>
<dbReference type="InterPro" id="IPR003599">
    <property type="entry name" value="Ig_sub"/>
</dbReference>
<dbReference type="InterPro" id="IPR013783">
    <property type="entry name" value="Ig-like_fold"/>
</dbReference>
<name>A0ABM1C0K8_LIMPO</name>
<organism evidence="7 8">
    <name type="scientific">Limulus polyphemus</name>
    <name type="common">Atlantic horseshoe crab</name>
    <dbReference type="NCBI Taxonomy" id="6850"/>
    <lineage>
        <taxon>Eukaryota</taxon>
        <taxon>Metazoa</taxon>
        <taxon>Ecdysozoa</taxon>
        <taxon>Arthropoda</taxon>
        <taxon>Chelicerata</taxon>
        <taxon>Merostomata</taxon>
        <taxon>Xiphosura</taxon>
        <taxon>Limulidae</taxon>
        <taxon>Limulus</taxon>
    </lineage>
</organism>
<dbReference type="SMART" id="SM00408">
    <property type="entry name" value="IGc2"/>
    <property type="match status" value="4"/>
</dbReference>
<evidence type="ECO:0000256" key="2">
    <source>
        <dbReference type="ARBA" id="ARBA00022737"/>
    </source>
</evidence>
<accession>A0ABM1C0K8</accession>
<gene>
    <name evidence="8" type="primary">LOC106476016</name>
</gene>
<feature type="transmembrane region" description="Helical" evidence="5">
    <location>
        <begin position="682"/>
        <end position="705"/>
    </location>
</feature>
<feature type="domain" description="Ig-like" evidence="6">
    <location>
        <begin position="70"/>
        <end position="170"/>
    </location>
</feature>
<feature type="domain" description="Ig-like" evidence="6">
    <location>
        <begin position="280"/>
        <end position="370"/>
    </location>
</feature>
<evidence type="ECO:0000259" key="6">
    <source>
        <dbReference type="PROSITE" id="PS50835"/>
    </source>
</evidence>
<dbReference type="PANTHER" id="PTHR23278">
    <property type="entry name" value="SIDESTEP PROTEIN"/>
    <property type="match status" value="1"/>
</dbReference>
<keyword evidence="4" id="KW-1015">Disulfide bond</keyword>
<proteinExistence type="predicted"/>
<evidence type="ECO:0000313" key="8">
    <source>
        <dbReference type="RefSeq" id="XP_013792145.2"/>
    </source>
</evidence>
<dbReference type="CDD" id="cd00063">
    <property type="entry name" value="FN3"/>
    <property type="match status" value="1"/>
</dbReference>
<feature type="domain" description="Ig-like" evidence="6">
    <location>
        <begin position="178"/>
        <end position="273"/>
    </location>
</feature>
<evidence type="ECO:0000256" key="4">
    <source>
        <dbReference type="ARBA" id="ARBA00023157"/>
    </source>
</evidence>
<dbReference type="InterPro" id="IPR013098">
    <property type="entry name" value="Ig_I-set"/>
</dbReference>
<feature type="domain" description="Ig-like" evidence="6">
    <location>
        <begin position="482"/>
        <end position="567"/>
    </location>
</feature>
<feature type="domain" description="Ig-like" evidence="6">
    <location>
        <begin position="381"/>
        <end position="471"/>
    </location>
</feature>
<keyword evidence="5" id="KW-0812">Transmembrane</keyword>
<dbReference type="Pfam" id="PF07679">
    <property type="entry name" value="I-set"/>
    <property type="match status" value="1"/>
</dbReference>
<dbReference type="SUPFAM" id="SSF49265">
    <property type="entry name" value="Fibronectin type III"/>
    <property type="match status" value="1"/>
</dbReference>
<evidence type="ECO:0000256" key="3">
    <source>
        <dbReference type="ARBA" id="ARBA00023136"/>
    </source>
</evidence>
<evidence type="ECO:0000256" key="5">
    <source>
        <dbReference type="SAM" id="Phobius"/>
    </source>
</evidence>
<dbReference type="Gene3D" id="2.60.40.10">
    <property type="entry name" value="Immunoglobulins"/>
    <property type="match status" value="4"/>
</dbReference>
<dbReference type="InterPro" id="IPR003598">
    <property type="entry name" value="Ig_sub2"/>
</dbReference>
<sequence length="806" mass="90543">MFSSLKGYLTCFNSEFVVRIVTTMKVKQTNTSLMSVLMWTFTFLYTARTEEILRAMTEKIPRTEVYTLVGHPAQLPCDITTEFSNDEVALVLWYNNKSPSPLYSLDARRGSLRNSRHWRSDEMASRAYFNIKDIPAYLALDPVTEDDEGVFTCRVDFYKSRTRYQEVGVNLIVLPSKPVIRDETGQAQQSLIGPYNEGDTLSLSCEVFGGNPQPNVTWWRESVLLDNSMEIKTSSTVRNILKIPSLQRHDLMAAFICEASNNDLTSPFSTSVTVDMNFRPLEVHLVEEGLHLSAGKPAEIECYTAGSRPPATISWWKGNVRLMTAKSVVSVNGNATTSILTFTPSLEDNGVYLSCAAENRHYYYQQQLISTYYVAKCTYAPQVFLRLGSKLRHSHIQEGNDVYFECNIRSNPTATYIGWTFKGQEIFTNTTLGIIVSNQTLVLQKVQLTNRGHYTCIATNSEGRGESNSVFLRVQYAPICEPNQEYIYRTGLDEPVPVTCKLRSDPPDVLYSWSFNNSYDNYEVFTFTSKGTTSVATYTPKSKYEFGTLVCIGTNSVGMQQSPCTFEIIPAGIPEPVRNCSFINQTDDGIGLECIEGYDGGLKQQFYVEVQEALNGRLILNISSQSPWFSIKNLPSGSSFTFKIYSFNTQGKSEPVVFQGKTLQALGSRANQGTKWTIPINAILTALVSILAVLIVIAVCAVFILKIRLMKKKDERETRNNKMHCSNCEWKGSTTIESDSKDSLEEKCPDVIPDVKYLEVPFSSIEKNSEPTKTSIQEVTKDSFSATTINGQSKKPFQNYMQETVT</sequence>
<dbReference type="RefSeq" id="XP_013792145.2">
    <property type="nucleotide sequence ID" value="XM_013936691.2"/>
</dbReference>
<dbReference type="InterPro" id="IPR013162">
    <property type="entry name" value="CD80_C2-set"/>
</dbReference>
<dbReference type="InterPro" id="IPR036116">
    <property type="entry name" value="FN3_sf"/>
</dbReference>
<dbReference type="PANTHER" id="PTHR23278:SF19">
    <property type="entry name" value="OBSCURIN"/>
    <property type="match status" value="1"/>
</dbReference>
<dbReference type="InterPro" id="IPR003961">
    <property type="entry name" value="FN3_dom"/>
</dbReference>
<keyword evidence="2" id="KW-0677">Repeat</keyword>
<keyword evidence="7" id="KW-1185">Reference proteome</keyword>
<keyword evidence="5" id="KW-1133">Transmembrane helix</keyword>
<dbReference type="SMART" id="SM00409">
    <property type="entry name" value="IG"/>
    <property type="match status" value="4"/>
</dbReference>
<dbReference type="SUPFAM" id="SSF48726">
    <property type="entry name" value="Immunoglobulin"/>
    <property type="match status" value="5"/>
</dbReference>
<comment type="subcellular location">
    <subcellularLocation>
        <location evidence="1">Membrane</location>
        <topology evidence="1">Single-pass membrane protein</topology>
    </subcellularLocation>
</comment>
<keyword evidence="3 5" id="KW-0472">Membrane</keyword>
<dbReference type="Proteomes" id="UP000694941">
    <property type="component" value="Unplaced"/>
</dbReference>
<reference evidence="8" key="1">
    <citation type="submission" date="2025-08" db="UniProtKB">
        <authorList>
            <consortium name="RefSeq"/>
        </authorList>
    </citation>
    <scope>IDENTIFICATION</scope>
    <source>
        <tissue evidence="8">Muscle</tissue>
    </source>
</reference>